<keyword evidence="5 8" id="KW-0812">Transmembrane</keyword>
<feature type="transmembrane region" description="Helical" evidence="8">
    <location>
        <begin position="297"/>
        <end position="321"/>
    </location>
</feature>
<protein>
    <recommendedName>
        <fullName evidence="9">ABC-2 type transporter transmembrane domain-containing protein</fullName>
    </recommendedName>
</protein>
<feature type="transmembrane region" description="Helical" evidence="8">
    <location>
        <begin position="269"/>
        <end position="291"/>
    </location>
</feature>
<dbReference type="Proteomes" id="UP000886520">
    <property type="component" value="Chromosome 14"/>
</dbReference>
<evidence type="ECO:0000256" key="3">
    <source>
        <dbReference type="ARBA" id="ARBA00022448"/>
    </source>
</evidence>
<feature type="transmembrane region" description="Helical" evidence="8">
    <location>
        <begin position="192"/>
        <end position="213"/>
    </location>
</feature>
<evidence type="ECO:0000313" key="11">
    <source>
        <dbReference type="Proteomes" id="UP000886520"/>
    </source>
</evidence>
<feature type="domain" description="ABC-2 type transporter transmembrane" evidence="9">
    <location>
        <begin position="185"/>
        <end position="350"/>
    </location>
</feature>
<evidence type="ECO:0000256" key="1">
    <source>
        <dbReference type="ARBA" id="ARBA00004141"/>
    </source>
</evidence>
<evidence type="ECO:0000256" key="7">
    <source>
        <dbReference type="ARBA" id="ARBA00023136"/>
    </source>
</evidence>
<accession>A0A9D4ZDI7</accession>
<dbReference type="InterPro" id="IPR013525">
    <property type="entry name" value="ABC2_TM"/>
</dbReference>
<dbReference type="PANTHER" id="PTHR48042:SF11">
    <property type="entry name" value="ABC TRANSPORTER G FAMILY MEMBER 11"/>
    <property type="match status" value="1"/>
</dbReference>
<dbReference type="InterPro" id="IPR052215">
    <property type="entry name" value="Plant_ABCG"/>
</dbReference>
<dbReference type="Pfam" id="PF01061">
    <property type="entry name" value="ABC2_membrane"/>
    <property type="match status" value="1"/>
</dbReference>
<keyword evidence="4" id="KW-0934">Plastid</keyword>
<evidence type="ECO:0000256" key="5">
    <source>
        <dbReference type="ARBA" id="ARBA00022692"/>
    </source>
</evidence>
<evidence type="ECO:0000256" key="4">
    <source>
        <dbReference type="ARBA" id="ARBA00022528"/>
    </source>
</evidence>
<reference evidence="10" key="1">
    <citation type="submission" date="2021-01" db="EMBL/GenBank/DDBJ databases">
        <title>Adiantum capillus-veneris genome.</title>
        <authorList>
            <person name="Fang Y."/>
            <person name="Liao Q."/>
        </authorList>
    </citation>
    <scope>NUCLEOTIDE SEQUENCE</scope>
    <source>
        <strain evidence="10">H3</strain>
        <tissue evidence="10">Leaf</tissue>
    </source>
</reference>
<sequence length="351" mass="38815">MDTSFSKSIFLTWKDLSVKVPVGGSHGQSRYLLQNVSGYADSGCGKTTLLTALAGRLGTAVVDSGEILTNGQRQQLSYGNSISGHLLLTEILIALALLRHCFSHAILQCNELDAKAFAIPLSAAAFHVVKRLQLLAKSGRTLLISIHQPSSEHKRGTCRVIQVSLDILLMKTKACAFHVCARQKTTNWARGGLFIFVTAFLTFMGVVSFPSFIEDMKIFMRERLNEHYGVAVFVMANFLSAFPFVLLLAIIRGTILYTMTSLHPGFDHFICFLVTFLATLSVEEGLLMAVANVAPDFLTGMIAGCGIMGMYLLNGGFFQLLRKLPKPVWQYPLSYMSFHTWATRAFYNNDF</sequence>
<dbReference type="PANTHER" id="PTHR48042">
    <property type="entry name" value="ABC TRANSPORTER G FAMILY MEMBER 11"/>
    <property type="match status" value="1"/>
</dbReference>
<dbReference type="EMBL" id="JABFUD020000014">
    <property type="protein sequence ID" value="KAI5070117.1"/>
    <property type="molecule type" value="Genomic_DNA"/>
</dbReference>
<keyword evidence="7 8" id="KW-0472">Membrane</keyword>
<evidence type="ECO:0000256" key="8">
    <source>
        <dbReference type="SAM" id="Phobius"/>
    </source>
</evidence>
<dbReference type="SUPFAM" id="SSF52540">
    <property type="entry name" value="P-loop containing nucleoside triphosphate hydrolases"/>
    <property type="match status" value="1"/>
</dbReference>
<organism evidence="10 11">
    <name type="scientific">Adiantum capillus-veneris</name>
    <name type="common">Maidenhair fern</name>
    <dbReference type="NCBI Taxonomy" id="13818"/>
    <lineage>
        <taxon>Eukaryota</taxon>
        <taxon>Viridiplantae</taxon>
        <taxon>Streptophyta</taxon>
        <taxon>Embryophyta</taxon>
        <taxon>Tracheophyta</taxon>
        <taxon>Polypodiopsida</taxon>
        <taxon>Polypodiidae</taxon>
        <taxon>Polypodiales</taxon>
        <taxon>Pteridineae</taxon>
        <taxon>Pteridaceae</taxon>
        <taxon>Vittarioideae</taxon>
        <taxon>Adiantum</taxon>
    </lineage>
</organism>
<gene>
    <name evidence="10" type="ORF">GOP47_0014460</name>
</gene>
<comment type="caution">
    <text evidence="10">The sequence shown here is derived from an EMBL/GenBank/DDBJ whole genome shotgun (WGS) entry which is preliminary data.</text>
</comment>
<keyword evidence="6 8" id="KW-1133">Transmembrane helix</keyword>
<feature type="transmembrane region" description="Helical" evidence="8">
    <location>
        <begin position="233"/>
        <end position="257"/>
    </location>
</feature>
<evidence type="ECO:0000256" key="2">
    <source>
        <dbReference type="ARBA" id="ARBA00005814"/>
    </source>
</evidence>
<proteinExistence type="inferred from homology"/>
<keyword evidence="11" id="KW-1185">Reference proteome</keyword>
<dbReference type="GO" id="GO:0016020">
    <property type="term" value="C:membrane"/>
    <property type="evidence" value="ECO:0007669"/>
    <property type="project" value="UniProtKB-SubCell"/>
</dbReference>
<keyword evidence="3" id="KW-0813">Transport</keyword>
<dbReference type="GO" id="GO:0140359">
    <property type="term" value="F:ABC-type transporter activity"/>
    <property type="evidence" value="ECO:0007669"/>
    <property type="project" value="InterPro"/>
</dbReference>
<comment type="similarity">
    <text evidence="2">Belongs to the ABC transporter superfamily. ABCG family. Eye pigment precursor importer (TC 3.A.1.204) subfamily.</text>
</comment>
<dbReference type="InterPro" id="IPR027417">
    <property type="entry name" value="P-loop_NTPase"/>
</dbReference>
<dbReference type="OrthoDB" id="66620at2759"/>
<evidence type="ECO:0000256" key="6">
    <source>
        <dbReference type="ARBA" id="ARBA00022989"/>
    </source>
</evidence>
<keyword evidence="4" id="KW-0150">Chloroplast</keyword>
<dbReference type="AlphaFoldDB" id="A0A9D4ZDI7"/>
<comment type="subcellular location">
    <subcellularLocation>
        <location evidence="1">Membrane</location>
        <topology evidence="1">Multi-pass membrane protein</topology>
    </subcellularLocation>
</comment>
<evidence type="ECO:0000259" key="9">
    <source>
        <dbReference type="Pfam" id="PF01061"/>
    </source>
</evidence>
<name>A0A9D4ZDI7_ADICA</name>
<evidence type="ECO:0000313" key="10">
    <source>
        <dbReference type="EMBL" id="KAI5070117.1"/>
    </source>
</evidence>